<protein>
    <recommendedName>
        <fullName evidence="4">Integral membrane protein</fullName>
    </recommendedName>
</protein>
<keyword evidence="1" id="KW-0812">Transmembrane</keyword>
<dbReference type="RefSeq" id="WP_054719147.1">
    <property type="nucleotide sequence ID" value="NZ_AZEU01000042.1"/>
</dbReference>
<feature type="transmembrane region" description="Helical" evidence="1">
    <location>
        <begin position="32"/>
        <end position="53"/>
    </location>
</feature>
<comment type="caution">
    <text evidence="2">The sequence shown here is derived from an EMBL/GenBank/DDBJ whole genome shotgun (WGS) entry which is preliminary data.</text>
</comment>
<accession>A0A0R1R5D6</accession>
<dbReference type="AlphaFoldDB" id="A0A0R1R5D6"/>
<evidence type="ECO:0000313" key="2">
    <source>
        <dbReference type="EMBL" id="KRL52303.1"/>
    </source>
</evidence>
<dbReference type="EMBL" id="AZEU01000042">
    <property type="protein sequence ID" value="KRL52303.1"/>
    <property type="molecule type" value="Genomic_DNA"/>
</dbReference>
<dbReference type="PANTHER" id="PTHR40076:SF1">
    <property type="entry name" value="MEMBRANE PROTEIN"/>
    <property type="match status" value="1"/>
</dbReference>
<name>A0A0R1R5D6_9LACO</name>
<feature type="transmembrane region" description="Helical" evidence="1">
    <location>
        <begin position="146"/>
        <end position="164"/>
    </location>
</feature>
<reference evidence="2 3" key="1">
    <citation type="journal article" date="2015" name="Genome Announc.">
        <title>Expanding the biotechnology potential of lactobacilli through comparative genomics of 213 strains and associated genera.</title>
        <authorList>
            <person name="Sun Z."/>
            <person name="Harris H.M."/>
            <person name="McCann A."/>
            <person name="Guo C."/>
            <person name="Argimon S."/>
            <person name="Zhang W."/>
            <person name="Yang X."/>
            <person name="Jeffery I.B."/>
            <person name="Cooney J.C."/>
            <person name="Kagawa T.F."/>
            <person name="Liu W."/>
            <person name="Song Y."/>
            <person name="Salvetti E."/>
            <person name="Wrobel A."/>
            <person name="Rasinkangas P."/>
            <person name="Parkhill J."/>
            <person name="Rea M.C."/>
            <person name="O'Sullivan O."/>
            <person name="Ritari J."/>
            <person name="Douillard F.P."/>
            <person name="Paul Ross R."/>
            <person name="Yang R."/>
            <person name="Briner A.E."/>
            <person name="Felis G.E."/>
            <person name="de Vos W.M."/>
            <person name="Barrangou R."/>
            <person name="Klaenhammer T.R."/>
            <person name="Caufield P.W."/>
            <person name="Cui Y."/>
            <person name="Zhang H."/>
            <person name="O'Toole P.W."/>
        </authorList>
    </citation>
    <scope>NUCLEOTIDE SEQUENCE [LARGE SCALE GENOMIC DNA]</scope>
    <source>
        <strain evidence="2 3">DSM 13343</strain>
    </source>
</reference>
<proteinExistence type="predicted"/>
<feature type="transmembrane region" description="Helical" evidence="1">
    <location>
        <begin position="123"/>
        <end position="140"/>
    </location>
</feature>
<dbReference type="Pfam" id="PF06161">
    <property type="entry name" value="DUF975"/>
    <property type="match status" value="1"/>
</dbReference>
<keyword evidence="1" id="KW-1133">Transmembrane helix</keyword>
<dbReference type="OrthoDB" id="9784844at2"/>
<evidence type="ECO:0000256" key="1">
    <source>
        <dbReference type="SAM" id="Phobius"/>
    </source>
</evidence>
<gene>
    <name evidence="2" type="ORF">FD01_GL002587</name>
</gene>
<keyword evidence="1" id="KW-0472">Membrane</keyword>
<keyword evidence="3" id="KW-1185">Reference proteome</keyword>
<dbReference type="PANTHER" id="PTHR40076">
    <property type="entry name" value="MEMBRANE PROTEIN-RELATED"/>
    <property type="match status" value="1"/>
</dbReference>
<evidence type="ECO:0008006" key="4">
    <source>
        <dbReference type="Google" id="ProtNLM"/>
    </source>
</evidence>
<organism evidence="2 3">
    <name type="scientific">Lacticaseibacillus manihotivorans DSM 13343 = JCM 12514</name>
    <dbReference type="NCBI Taxonomy" id="1423769"/>
    <lineage>
        <taxon>Bacteria</taxon>
        <taxon>Bacillati</taxon>
        <taxon>Bacillota</taxon>
        <taxon>Bacilli</taxon>
        <taxon>Lactobacillales</taxon>
        <taxon>Lactobacillaceae</taxon>
        <taxon>Lacticaseibacillus</taxon>
    </lineage>
</organism>
<sequence length="247" mass="28407">MQPNLTRQQIKQRAKTQLRQPGVWGQMMIANILPWLITVIFTLVTVLGIVAVMTKFGVSRMALQPEQFATYYQQHSDTSMPLLKPLVLLWFTQGVAFTALDIFRGANRVRPGQAVMRLFNGQYFFGILFVWVFTVVLYLIGMMAFVIPAIPIVFGTSMSFYIYYDGKTHAENGRFSAMQAVGHSWQMMRGNKLDYFVLKLSLLGWSILKAITWHLFDFMINPYLQLVDAGFYENVQTQYAQKQAELN</sequence>
<feature type="transmembrane region" description="Helical" evidence="1">
    <location>
        <begin position="82"/>
        <end position="103"/>
    </location>
</feature>
<evidence type="ECO:0000313" key="3">
    <source>
        <dbReference type="Proteomes" id="UP000051790"/>
    </source>
</evidence>
<dbReference type="PATRIC" id="fig|1423769.4.peg.2792"/>
<dbReference type="InterPro" id="IPR010380">
    <property type="entry name" value="DUF975"/>
</dbReference>
<feature type="transmembrane region" description="Helical" evidence="1">
    <location>
        <begin position="196"/>
        <end position="216"/>
    </location>
</feature>
<dbReference type="Proteomes" id="UP000051790">
    <property type="component" value="Unassembled WGS sequence"/>
</dbReference>